<evidence type="ECO:0000256" key="3">
    <source>
        <dbReference type="ARBA" id="ARBA00022729"/>
    </source>
</evidence>
<dbReference type="SUPFAM" id="SSF56925">
    <property type="entry name" value="OMPA-like"/>
    <property type="match status" value="1"/>
</dbReference>
<dbReference type="Pfam" id="PF06629">
    <property type="entry name" value="MipA"/>
    <property type="match status" value="1"/>
</dbReference>
<keyword evidence="3 6" id="KW-0732">Signal</keyword>
<comment type="subcellular location">
    <subcellularLocation>
        <location evidence="1">Cell outer membrane</location>
    </subcellularLocation>
</comment>
<protein>
    <submittedName>
        <fullName evidence="7">MipA/OmpV family protein</fullName>
    </submittedName>
</protein>
<evidence type="ECO:0000256" key="1">
    <source>
        <dbReference type="ARBA" id="ARBA00004442"/>
    </source>
</evidence>
<evidence type="ECO:0000313" key="8">
    <source>
        <dbReference type="Proteomes" id="UP000293172"/>
    </source>
</evidence>
<dbReference type="InterPro" id="IPR011250">
    <property type="entry name" value="OMP/PagP_B-barrel"/>
</dbReference>
<feature type="signal peptide" evidence="6">
    <location>
        <begin position="1"/>
        <end position="23"/>
    </location>
</feature>
<evidence type="ECO:0000313" key="7">
    <source>
        <dbReference type="EMBL" id="TBU96756.1"/>
    </source>
</evidence>
<proteinExistence type="inferred from homology"/>
<gene>
    <name evidence="7" type="ORF">DNK44_03835</name>
</gene>
<dbReference type="PANTHER" id="PTHR38776:SF1">
    <property type="entry name" value="MLTA-INTERACTING PROTEIN-RELATED"/>
    <property type="match status" value="1"/>
</dbReference>
<comment type="similarity">
    <text evidence="2">Belongs to the MipA/OmpV family.</text>
</comment>
<organism evidence="7 8">
    <name type="scientific">Phytopseudomonas dryadis</name>
    <dbReference type="NCBI Taxonomy" id="2487520"/>
    <lineage>
        <taxon>Bacteria</taxon>
        <taxon>Pseudomonadati</taxon>
        <taxon>Pseudomonadota</taxon>
        <taxon>Gammaproteobacteria</taxon>
        <taxon>Pseudomonadales</taxon>
        <taxon>Pseudomonadaceae</taxon>
        <taxon>Phytopseudomonas</taxon>
    </lineage>
</organism>
<evidence type="ECO:0000256" key="6">
    <source>
        <dbReference type="SAM" id="SignalP"/>
    </source>
</evidence>
<keyword evidence="5" id="KW-0998">Cell outer membrane</keyword>
<name>A0A4Q9R828_9GAMM</name>
<dbReference type="AlphaFoldDB" id="A0A4Q9R828"/>
<dbReference type="PANTHER" id="PTHR38776">
    <property type="entry name" value="MLTA-INTERACTING PROTEIN-RELATED"/>
    <property type="match status" value="1"/>
</dbReference>
<dbReference type="InterPro" id="IPR010583">
    <property type="entry name" value="MipA"/>
</dbReference>
<comment type="caution">
    <text evidence="7">The sequence shown here is derived from an EMBL/GenBank/DDBJ whole genome shotgun (WGS) entry which is preliminary data.</text>
</comment>
<accession>A0A4Q9R828</accession>
<reference evidence="7 8" key="1">
    <citation type="submission" date="2018-06" db="EMBL/GenBank/DDBJ databases">
        <title>Three novel Pseudomonas species isolated from symptomatic oak.</title>
        <authorList>
            <person name="Bueno-Gonzalez V."/>
            <person name="Brady C."/>
        </authorList>
    </citation>
    <scope>NUCLEOTIDE SEQUENCE [LARGE SCALE GENOMIC DNA]</scope>
    <source>
        <strain evidence="7 8">P6B</strain>
    </source>
</reference>
<feature type="chain" id="PRO_5020506036" evidence="6">
    <location>
        <begin position="24"/>
        <end position="258"/>
    </location>
</feature>
<evidence type="ECO:0000256" key="4">
    <source>
        <dbReference type="ARBA" id="ARBA00023136"/>
    </source>
</evidence>
<evidence type="ECO:0000256" key="2">
    <source>
        <dbReference type="ARBA" id="ARBA00005722"/>
    </source>
</evidence>
<sequence>MKSLLLSLVIAPAAVSLSSAVWAEEASTWSLGLGLSVAQSPYAGADTSVTPLPLLNYESERLFFHGLMGGVHLFEQQGFGLDVIVAGRLDGIDRDDFGRRELARNGIDRDLLDDRDDGLDVGLRATWKGTPGEVQALARGDVSGASNGYELSLRYSYPLQLGATRVEPGVAVSYLSGQLADYYFGTSNDEVTRGVPRYRPGSAVVPSLGVGVSRALGERWLLNGELGYRFLPDRISDSPLVDEGSGSLGVKVGLSWRF</sequence>
<evidence type="ECO:0000256" key="5">
    <source>
        <dbReference type="ARBA" id="ARBA00023237"/>
    </source>
</evidence>
<dbReference type="EMBL" id="QJUL01000003">
    <property type="protein sequence ID" value="TBU96756.1"/>
    <property type="molecule type" value="Genomic_DNA"/>
</dbReference>
<dbReference type="OrthoDB" id="5295915at2"/>
<dbReference type="GO" id="GO:0009279">
    <property type="term" value="C:cell outer membrane"/>
    <property type="evidence" value="ECO:0007669"/>
    <property type="project" value="UniProtKB-SubCell"/>
</dbReference>
<keyword evidence="4" id="KW-0472">Membrane</keyword>
<dbReference type="Proteomes" id="UP000293172">
    <property type="component" value="Unassembled WGS sequence"/>
</dbReference>
<dbReference type="RefSeq" id="WP_131197362.1">
    <property type="nucleotide sequence ID" value="NZ_QJUL01000003.1"/>
</dbReference>